<evidence type="ECO:0000313" key="8">
    <source>
        <dbReference type="Proteomes" id="UP000078148"/>
    </source>
</evidence>
<proteinExistence type="predicted"/>
<dbReference type="RefSeq" id="WP_060536134.1">
    <property type="nucleotide sequence ID" value="NZ_CP013023.1"/>
</dbReference>
<dbReference type="SUPFAM" id="SSF50249">
    <property type="entry name" value="Nucleic acid-binding proteins"/>
    <property type="match status" value="1"/>
</dbReference>
<dbReference type="AlphaFoldDB" id="A0A172ZKI8"/>
<dbReference type="GO" id="GO:0046872">
    <property type="term" value="F:metal ion binding"/>
    <property type="evidence" value="ECO:0007669"/>
    <property type="project" value="UniProtKB-KW"/>
</dbReference>
<evidence type="ECO:0000256" key="2">
    <source>
        <dbReference type="ARBA" id="ARBA00022723"/>
    </source>
</evidence>
<keyword evidence="5" id="KW-0694">RNA-binding</keyword>
<dbReference type="PANTHER" id="PTHR30001">
    <property type="entry name" value="RIBONUCLEASE"/>
    <property type="match status" value="1"/>
</dbReference>
<dbReference type="GO" id="GO:0005737">
    <property type="term" value="C:cytoplasm"/>
    <property type="evidence" value="ECO:0007669"/>
    <property type="project" value="TreeGrafter"/>
</dbReference>
<dbReference type="GO" id="GO:0003723">
    <property type="term" value="F:RNA binding"/>
    <property type="evidence" value="ECO:0007669"/>
    <property type="project" value="UniProtKB-KW"/>
</dbReference>
<reference evidence="7 8" key="2">
    <citation type="journal article" date="2016" name="Int. J. Syst. Evol. Microbiol.">
        <title>Paenibacillus bovis sp. nov., isolated from raw yak (Bos grunniens) milk.</title>
        <authorList>
            <person name="Gao C."/>
            <person name="Han J."/>
            <person name="Liu Z."/>
            <person name="Xu X."/>
            <person name="Hang F."/>
            <person name="Wu Z."/>
        </authorList>
    </citation>
    <scope>NUCLEOTIDE SEQUENCE [LARGE SCALE GENOMIC DNA]</scope>
    <source>
        <strain evidence="7 8">BD3526</strain>
    </source>
</reference>
<dbReference type="InterPro" id="IPR004659">
    <property type="entry name" value="RNase_E/G"/>
</dbReference>
<comment type="cofactor">
    <cofactor evidence="1">
        <name>Mg(2+)</name>
        <dbReference type="ChEBI" id="CHEBI:18420"/>
    </cofactor>
</comment>
<dbReference type="STRING" id="1616788.AR543_19920"/>
<dbReference type="OrthoDB" id="9804278at2"/>
<evidence type="ECO:0000313" key="7">
    <source>
        <dbReference type="EMBL" id="ANF98053.1"/>
    </source>
</evidence>
<dbReference type="PANTHER" id="PTHR30001:SF0">
    <property type="entry name" value="RIBONUCLEASE G"/>
    <property type="match status" value="1"/>
</dbReference>
<dbReference type="Gene3D" id="2.40.50.140">
    <property type="entry name" value="Nucleic acid-binding proteins"/>
    <property type="match status" value="1"/>
</dbReference>
<accession>A0A172ZKI8</accession>
<protein>
    <submittedName>
        <fullName evidence="7">Ribonuclease</fullName>
    </submittedName>
</protein>
<keyword evidence="4" id="KW-0460">Magnesium</keyword>
<dbReference type="InterPro" id="IPR012340">
    <property type="entry name" value="NA-bd_OB-fold"/>
</dbReference>
<name>A0A172ZKI8_9BACL</name>
<evidence type="ECO:0000256" key="5">
    <source>
        <dbReference type="ARBA" id="ARBA00022884"/>
    </source>
</evidence>
<dbReference type="KEGG" id="pbv:AR543_19920"/>
<evidence type="ECO:0000256" key="4">
    <source>
        <dbReference type="ARBA" id="ARBA00022842"/>
    </source>
</evidence>
<dbReference type="SMART" id="SM00316">
    <property type="entry name" value="S1"/>
    <property type="match status" value="1"/>
</dbReference>
<keyword evidence="3" id="KW-0378">Hydrolase</keyword>
<dbReference type="GO" id="GO:0016787">
    <property type="term" value="F:hydrolase activity"/>
    <property type="evidence" value="ECO:0007669"/>
    <property type="project" value="UniProtKB-KW"/>
</dbReference>
<dbReference type="InterPro" id="IPR003029">
    <property type="entry name" value="S1_domain"/>
</dbReference>
<dbReference type="EMBL" id="CP013023">
    <property type="protein sequence ID" value="ANF98053.1"/>
    <property type="molecule type" value="Genomic_DNA"/>
</dbReference>
<keyword evidence="8" id="KW-1185">Reference proteome</keyword>
<feature type="domain" description="S1 motif" evidence="6">
    <location>
        <begin position="38"/>
        <end position="116"/>
    </location>
</feature>
<keyword evidence="2" id="KW-0479">Metal-binding</keyword>
<dbReference type="InterPro" id="IPR019307">
    <property type="entry name" value="RNA-bd_AU-1/RNase_E/G"/>
</dbReference>
<sequence length="415" mass="46662">MKQMIVSGTSKEIQMALLDQGQLVEFASEHSSGKGIAGNFYKGKVMNVLPGIQAAFVDIGQKKNGFLYIDDVLHPHMDKQPQIKPSIADLISPGQEIIVQVTKEPAGTKGAKLTTHYSLPGRWIVYMPEADYIAVSKKISTDEERQRLKKLGEEMRQGEEGLILRTVSEGAPPEAIAADIRQLRETWNRIVSRAGKCVPPTELHLDLGIVERMIRDVFDPLEDRFITDQAECADRASEFIRTLVTPDAVIPVETYRGQEPLFQHMGVQEHLHRDFQRKIWLDNGSHIIWDQTEALTVIDVNTGKFTSGATLEETVTHTNIQAGEKIARLLRLRDTGGIIIVDFIDMDSENGRHAVIEAMEKILYQDRTKTHIVGWTRLGMLEMTRKKAREETSSMMYKTCSTCHGTGKIASRIKD</sequence>
<reference evidence="8" key="1">
    <citation type="submission" date="2015-10" db="EMBL/GenBank/DDBJ databases">
        <title>Genome of Paenibacillus bovis sp. nov.</title>
        <authorList>
            <person name="Wu Z."/>
            <person name="Gao C."/>
            <person name="Liu Z."/>
            <person name="Zheng H."/>
        </authorList>
    </citation>
    <scope>NUCLEOTIDE SEQUENCE [LARGE SCALE GENOMIC DNA]</scope>
    <source>
        <strain evidence="8">BD3526</strain>
    </source>
</reference>
<dbReference type="GO" id="GO:0006364">
    <property type="term" value="P:rRNA processing"/>
    <property type="evidence" value="ECO:0007669"/>
    <property type="project" value="TreeGrafter"/>
</dbReference>
<gene>
    <name evidence="7" type="ORF">AR543_19920</name>
</gene>
<dbReference type="PROSITE" id="PS50126">
    <property type="entry name" value="S1"/>
    <property type="match status" value="1"/>
</dbReference>
<evidence type="ECO:0000256" key="3">
    <source>
        <dbReference type="ARBA" id="ARBA00022801"/>
    </source>
</evidence>
<dbReference type="Proteomes" id="UP000078148">
    <property type="component" value="Chromosome"/>
</dbReference>
<dbReference type="Pfam" id="PF10150">
    <property type="entry name" value="RNase_E_G"/>
    <property type="match status" value="1"/>
</dbReference>
<evidence type="ECO:0000256" key="1">
    <source>
        <dbReference type="ARBA" id="ARBA00001946"/>
    </source>
</evidence>
<dbReference type="GO" id="GO:0004540">
    <property type="term" value="F:RNA nuclease activity"/>
    <property type="evidence" value="ECO:0007669"/>
    <property type="project" value="InterPro"/>
</dbReference>
<dbReference type="CDD" id="cd04453">
    <property type="entry name" value="S1_RNase_E"/>
    <property type="match status" value="1"/>
</dbReference>
<evidence type="ECO:0000259" key="6">
    <source>
        <dbReference type="PROSITE" id="PS50126"/>
    </source>
</evidence>
<organism evidence="7 8">
    <name type="scientific">Paenibacillus bovis</name>
    <dbReference type="NCBI Taxonomy" id="1616788"/>
    <lineage>
        <taxon>Bacteria</taxon>
        <taxon>Bacillati</taxon>
        <taxon>Bacillota</taxon>
        <taxon>Bacilli</taxon>
        <taxon>Bacillales</taxon>
        <taxon>Paenibacillaceae</taxon>
        <taxon>Paenibacillus</taxon>
    </lineage>
</organism>
<dbReference type="NCBIfam" id="TIGR00757">
    <property type="entry name" value="RNaseEG"/>
    <property type="match status" value="1"/>
</dbReference>